<accession>A0A8H3IJF8</accession>
<dbReference type="Proteomes" id="UP000664534">
    <property type="component" value="Unassembled WGS sequence"/>
</dbReference>
<feature type="region of interest" description="Disordered" evidence="1">
    <location>
        <begin position="289"/>
        <end position="311"/>
    </location>
</feature>
<reference evidence="4" key="1">
    <citation type="submission" date="2021-03" db="EMBL/GenBank/DDBJ databases">
        <authorList>
            <person name="Tagirdzhanova G."/>
        </authorList>
    </citation>
    <scope>NUCLEOTIDE SEQUENCE</scope>
</reference>
<dbReference type="AlphaFoldDB" id="A0A8H3IJF8"/>
<evidence type="ECO:0000313" key="5">
    <source>
        <dbReference type="Proteomes" id="UP000664534"/>
    </source>
</evidence>
<evidence type="ECO:0000256" key="1">
    <source>
        <dbReference type="SAM" id="MobiDB-lite"/>
    </source>
</evidence>
<dbReference type="Pfam" id="PF23394">
    <property type="entry name" value="DUF7102"/>
    <property type="match status" value="1"/>
</dbReference>
<dbReference type="InterPro" id="IPR055528">
    <property type="entry name" value="DUF7102"/>
</dbReference>
<protein>
    <submittedName>
        <fullName evidence="4">Uncharacterized protein</fullName>
    </submittedName>
</protein>
<dbReference type="Pfam" id="PF23395">
    <property type="entry name" value="SAM_6"/>
    <property type="match status" value="1"/>
</dbReference>
<feature type="domain" description="SAM-like" evidence="3">
    <location>
        <begin position="858"/>
        <end position="936"/>
    </location>
</feature>
<feature type="region of interest" description="Disordered" evidence="1">
    <location>
        <begin position="212"/>
        <end position="246"/>
    </location>
</feature>
<evidence type="ECO:0000259" key="3">
    <source>
        <dbReference type="Pfam" id="PF23395"/>
    </source>
</evidence>
<dbReference type="OrthoDB" id="10257314at2759"/>
<dbReference type="EMBL" id="CAJPDT010000019">
    <property type="protein sequence ID" value="CAF9917765.1"/>
    <property type="molecule type" value="Genomic_DNA"/>
</dbReference>
<sequence length="942" mass="105729">MSHHVEPPIIDYARFYGLVEDHLQLDPLQALTCPENLGSPRLFLDDPPELFHIDLDNAKVPEERLEFDADAASFLSSIVESLKHSPSHSDEDLGIDRRRVRRMKHELPLLRSDHDIDVLRFAAPIVPDLENEFLPLETVDVEEDEGLEWPSSYYALPDEFDKKSRSETIEASKDDLLYLQETLKVNLEGVEPGAFEVDDLPYKRRIVPEQVSPPLLPLSPSPEPYAPSSDTGRLDLLSDTTTPTREEAREVERMIFADDRILPIKKQDDLVSQNSDPISVQTESLGDIYSPLKGVKDPPSTPSPLRERPRDLKVEVPLSPPHSDQLPPWKRKSVSFSEALTELIPELPMPIPKPENISSDDIDAFFEEAIKPVAIKADRAIEQEQLQEADTTLRVPVPIMDFSLPIAPWKEKSHGPKPKNEDEALKKTLTEMKALHFSKHFWPTSGQAERELKWAPFPIALGKVETQESIQDNGFIDKYMIPPECVDVTTLTWKPDGLRIFDELNESDEEELEEGEFPDGKDLNSLIRKRKLELEAHDLVFSPSGKASNPTETTSESIPKVNMAVVDAQKVVNKPIKETPCNETKQENSSANHFSAMSSLEDYMNIRKGQMTRRQVTSDHHFAKQFQNRQLAESVGPHPPTYTSQTTSQAPAQHALVLPSPTLQTSSSPRFFIVSASFLSNRHLSRHVQRLYPSAEFIERDFTLHQQHKLQQPPQPKANASTINIETIADEADMLLSPSTGLMWTSLQKIKQRSLPGQPTRSTIRERILRTSPRYERLLILISQNQPTNPSSDTIPTATQPLDNDDCAAIAAFTAFCCTLPNEVQPTFIAGGEAQLAKWVVAAMAKHGVNADPETKLLQDETTWEIFLRRAGMNAFAAQAVLATLKAPSDQNGIDVAGTQGADFGLTAFIKMSVQERLERFETLLGGRRLLERVGGTLDARW</sequence>
<feature type="domain" description="DUF7102" evidence="2">
    <location>
        <begin position="671"/>
        <end position="850"/>
    </location>
</feature>
<proteinExistence type="predicted"/>
<keyword evidence="5" id="KW-1185">Reference proteome</keyword>
<dbReference type="InterPro" id="IPR057559">
    <property type="entry name" value="SAM_6"/>
</dbReference>
<gene>
    <name evidence="4" type="ORF">IMSHALPRED_003741</name>
</gene>
<name>A0A8H3IJF8_9LECA</name>
<evidence type="ECO:0000259" key="2">
    <source>
        <dbReference type="Pfam" id="PF23394"/>
    </source>
</evidence>
<evidence type="ECO:0000313" key="4">
    <source>
        <dbReference type="EMBL" id="CAF9917765.1"/>
    </source>
</evidence>
<comment type="caution">
    <text evidence="4">The sequence shown here is derived from an EMBL/GenBank/DDBJ whole genome shotgun (WGS) entry which is preliminary data.</text>
</comment>
<feature type="compositionally biased region" description="Pro residues" evidence="1">
    <location>
        <begin position="214"/>
        <end position="225"/>
    </location>
</feature>
<organism evidence="4 5">
    <name type="scientific">Imshaugia aleurites</name>
    <dbReference type="NCBI Taxonomy" id="172621"/>
    <lineage>
        <taxon>Eukaryota</taxon>
        <taxon>Fungi</taxon>
        <taxon>Dikarya</taxon>
        <taxon>Ascomycota</taxon>
        <taxon>Pezizomycotina</taxon>
        <taxon>Lecanoromycetes</taxon>
        <taxon>OSLEUM clade</taxon>
        <taxon>Lecanoromycetidae</taxon>
        <taxon>Lecanorales</taxon>
        <taxon>Lecanorineae</taxon>
        <taxon>Parmeliaceae</taxon>
        <taxon>Imshaugia</taxon>
    </lineage>
</organism>